<accession>A0A7J5E0W1</accession>
<sequence>MSRWIGRAAAGALAASALTVVVGVSAAAPAQADCVRQWKDSARNPANSETFNASIGCDGLWGIQSSEGVETVRGQFLVDGVWRNSDTYGWRTFTTSPSEAKLIGNTVDGRRMRGQTQWNRQDIRYRF</sequence>
<dbReference type="EMBL" id="WBVM01000001">
    <property type="protein sequence ID" value="KAB2811906.1"/>
    <property type="molecule type" value="Genomic_DNA"/>
</dbReference>
<comment type="caution">
    <text evidence="2">The sequence shown here is derived from an EMBL/GenBank/DDBJ whole genome shotgun (WGS) entry which is preliminary data.</text>
</comment>
<feature type="chain" id="PRO_5038436128" evidence="1">
    <location>
        <begin position="33"/>
        <end position="127"/>
    </location>
</feature>
<dbReference type="Proteomes" id="UP000449906">
    <property type="component" value="Unassembled WGS sequence"/>
</dbReference>
<dbReference type="RefSeq" id="WP_151579327.1">
    <property type="nucleotide sequence ID" value="NZ_WBVM01000001.1"/>
</dbReference>
<reference evidence="2 3" key="1">
    <citation type="submission" date="2019-09" db="EMBL/GenBank/DDBJ databases">
        <title>Pimelobacter sp. isolated from Paulinella.</title>
        <authorList>
            <person name="Jeong S.E."/>
        </authorList>
    </citation>
    <scope>NUCLEOTIDE SEQUENCE [LARGE SCALE GENOMIC DNA]</scope>
    <source>
        <strain evidence="2 3">Pch-N</strain>
    </source>
</reference>
<name>A0A7J5E0W1_NOCSI</name>
<feature type="signal peptide" evidence="1">
    <location>
        <begin position="1"/>
        <end position="32"/>
    </location>
</feature>
<proteinExistence type="predicted"/>
<protein>
    <submittedName>
        <fullName evidence="2">Uncharacterized protein</fullName>
    </submittedName>
</protein>
<gene>
    <name evidence="2" type="ORF">F9L07_08690</name>
</gene>
<organism evidence="2 3">
    <name type="scientific">Nocardioides simplex</name>
    <name type="common">Arthrobacter simplex</name>
    <dbReference type="NCBI Taxonomy" id="2045"/>
    <lineage>
        <taxon>Bacteria</taxon>
        <taxon>Bacillati</taxon>
        <taxon>Actinomycetota</taxon>
        <taxon>Actinomycetes</taxon>
        <taxon>Propionibacteriales</taxon>
        <taxon>Nocardioidaceae</taxon>
        <taxon>Pimelobacter</taxon>
    </lineage>
</organism>
<evidence type="ECO:0000313" key="2">
    <source>
        <dbReference type="EMBL" id="KAB2811906.1"/>
    </source>
</evidence>
<evidence type="ECO:0000256" key="1">
    <source>
        <dbReference type="SAM" id="SignalP"/>
    </source>
</evidence>
<keyword evidence="1" id="KW-0732">Signal</keyword>
<dbReference type="AlphaFoldDB" id="A0A7J5E0W1"/>
<evidence type="ECO:0000313" key="3">
    <source>
        <dbReference type="Proteomes" id="UP000449906"/>
    </source>
</evidence>